<proteinExistence type="predicted"/>
<dbReference type="RefSeq" id="WP_126041826.1">
    <property type="nucleotide sequence ID" value="NZ_CP034438.1"/>
</dbReference>
<dbReference type="KEGG" id="fsl:EJO69_11105"/>
<dbReference type="AlphaFoldDB" id="A0A3Q8WV18"/>
<sequence length="174" mass="19380">MDEPRPADSDTRDWTFVIDEGCAQCGYVPHEPTATVARLRDLPGRWAAVLQRPGAAARPSEGVWSPVEYACHSRDLLRVLGERVALMLDQDEPTFSDYDGEAEAVRGRFWAADPAAVAEEIRRGVEEASSVYERVGPSDWERRGLRGDGRVFTIVGLSRFLVHDLEHHLHDVGA</sequence>
<dbReference type="InterPro" id="IPR034660">
    <property type="entry name" value="DinB/YfiT-like"/>
</dbReference>
<evidence type="ECO:0000313" key="3">
    <source>
        <dbReference type="Proteomes" id="UP000270021"/>
    </source>
</evidence>
<reference evidence="2 3" key="1">
    <citation type="submission" date="2018-12" db="EMBL/GenBank/DDBJ databases">
        <title>Complete genome sequence of Flaviflexus salsibiostraticola KCTC 33148.</title>
        <authorList>
            <person name="Bae J.-W."/>
        </authorList>
    </citation>
    <scope>NUCLEOTIDE SEQUENCE [LARGE SCALE GENOMIC DNA]</scope>
    <source>
        <strain evidence="2 3">KCTC 33148</strain>
    </source>
</reference>
<organism evidence="2 3">
    <name type="scientific">Flaviflexus salsibiostraticola</name>
    <dbReference type="NCBI Taxonomy" id="1282737"/>
    <lineage>
        <taxon>Bacteria</taxon>
        <taxon>Bacillati</taxon>
        <taxon>Actinomycetota</taxon>
        <taxon>Actinomycetes</taxon>
        <taxon>Actinomycetales</taxon>
        <taxon>Actinomycetaceae</taxon>
        <taxon>Flaviflexus</taxon>
    </lineage>
</organism>
<dbReference type="OrthoDB" id="3376896at2"/>
<dbReference type="InterPro" id="IPR024775">
    <property type="entry name" value="DinB-like"/>
</dbReference>
<name>A0A3Q8WV18_9ACTO</name>
<feature type="domain" description="DinB-like" evidence="1">
    <location>
        <begin position="57"/>
        <end position="170"/>
    </location>
</feature>
<dbReference type="Proteomes" id="UP000270021">
    <property type="component" value="Chromosome"/>
</dbReference>
<keyword evidence="3" id="KW-1185">Reference proteome</keyword>
<dbReference type="EMBL" id="CP034438">
    <property type="protein sequence ID" value="AZN30784.1"/>
    <property type="molecule type" value="Genomic_DNA"/>
</dbReference>
<dbReference type="Gene3D" id="1.20.120.450">
    <property type="entry name" value="dinb family like domain"/>
    <property type="match status" value="1"/>
</dbReference>
<evidence type="ECO:0000259" key="1">
    <source>
        <dbReference type="Pfam" id="PF12867"/>
    </source>
</evidence>
<gene>
    <name evidence="2" type="ORF">EJO69_11105</name>
</gene>
<dbReference type="Pfam" id="PF12867">
    <property type="entry name" value="DinB_2"/>
    <property type="match status" value="1"/>
</dbReference>
<dbReference type="SUPFAM" id="SSF109854">
    <property type="entry name" value="DinB/YfiT-like putative metalloenzymes"/>
    <property type="match status" value="1"/>
</dbReference>
<accession>A0A3Q8WV18</accession>
<protein>
    <submittedName>
        <fullName evidence="2">DinB family protein</fullName>
    </submittedName>
</protein>
<evidence type="ECO:0000313" key="2">
    <source>
        <dbReference type="EMBL" id="AZN30784.1"/>
    </source>
</evidence>